<gene>
    <name evidence="2" type="ORF">K431DRAFT_201580</name>
</gene>
<dbReference type="PANTHER" id="PTHR28244">
    <property type="entry name" value="RNA POLYMERASE I-SPECIFIC TRANSCRIPTION INITIATION FACTOR RRN11"/>
    <property type="match status" value="1"/>
</dbReference>
<dbReference type="GO" id="GO:0017025">
    <property type="term" value="F:TBP-class protein binding"/>
    <property type="evidence" value="ECO:0007669"/>
    <property type="project" value="TreeGrafter"/>
</dbReference>
<dbReference type="GO" id="GO:0001164">
    <property type="term" value="F:RNA polymerase I core promoter sequence-specific DNA binding"/>
    <property type="evidence" value="ECO:0007669"/>
    <property type="project" value="InterPro"/>
</dbReference>
<feature type="compositionally biased region" description="Low complexity" evidence="1">
    <location>
        <begin position="217"/>
        <end position="227"/>
    </location>
</feature>
<comment type="caution">
    <text evidence="2">The sequence shown here is derived from an EMBL/GenBank/DDBJ whole genome shotgun (WGS) entry which is preliminary data.</text>
</comment>
<organism evidence="2 3">
    <name type="scientific">Polychaeton citri CBS 116435</name>
    <dbReference type="NCBI Taxonomy" id="1314669"/>
    <lineage>
        <taxon>Eukaryota</taxon>
        <taxon>Fungi</taxon>
        <taxon>Dikarya</taxon>
        <taxon>Ascomycota</taxon>
        <taxon>Pezizomycotina</taxon>
        <taxon>Dothideomycetes</taxon>
        <taxon>Dothideomycetidae</taxon>
        <taxon>Capnodiales</taxon>
        <taxon>Capnodiaceae</taxon>
        <taxon>Polychaeton</taxon>
    </lineage>
</organism>
<accession>A0A9P4URQ4</accession>
<keyword evidence="3" id="KW-1185">Reference proteome</keyword>
<dbReference type="GO" id="GO:0042790">
    <property type="term" value="P:nucleolar large rRNA transcription by RNA polymerase I"/>
    <property type="evidence" value="ECO:0007669"/>
    <property type="project" value="TreeGrafter"/>
</dbReference>
<protein>
    <submittedName>
        <fullName evidence="2">Uncharacterized protein</fullName>
    </submittedName>
</protein>
<proteinExistence type="predicted"/>
<evidence type="ECO:0000256" key="1">
    <source>
        <dbReference type="SAM" id="MobiDB-lite"/>
    </source>
</evidence>
<sequence length="286" mass="32800">HDRDAVPSFSRPLTRKDPYHIAGWSREEPLPPPPFPHAAIKEKPETPQATVEEQLSTLNPPLYISRHDQGEDDHFTSLRKRHLNNLTAVLHSCMLKGDWQRAYRAWALILRTEIRGRGIQVRPHGRWALGAEILMHQSHTPNAGEFDWAAEGFKLAREYYDRLILQYPHTPRSPHGVNSLVIYPALFNIWVFEVQARSKWRRQGQHRQHQSDEHPSSSDNASDSGSSRTQPPPGYQKAMRAIRHQELEEALPIAQRMDELLLGPPYDSSAPLLELRGMVGLWIADL</sequence>
<dbReference type="OrthoDB" id="2159786at2759"/>
<dbReference type="InterPro" id="IPR053029">
    <property type="entry name" value="RNA_pol_I-specific_init_factor"/>
</dbReference>
<feature type="non-terminal residue" evidence="2">
    <location>
        <position position="286"/>
    </location>
</feature>
<feature type="non-terminal residue" evidence="2">
    <location>
        <position position="1"/>
    </location>
</feature>
<name>A0A9P4URQ4_9PEZI</name>
<evidence type="ECO:0000313" key="3">
    <source>
        <dbReference type="Proteomes" id="UP000799441"/>
    </source>
</evidence>
<dbReference type="AlphaFoldDB" id="A0A9P4URQ4"/>
<feature type="region of interest" description="Disordered" evidence="1">
    <location>
        <begin position="1"/>
        <end position="51"/>
    </location>
</feature>
<dbReference type="EMBL" id="MU003766">
    <property type="protein sequence ID" value="KAF2725892.1"/>
    <property type="molecule type" value="Genomic_DNA"/>
</dbReference>
<dbReference type="PANTHER" id="PTHR28244:SF1">
    <property type="entry name" value="RNA POLYMERASE I-SPECIFIC TRANSCRIPTION INITIATION FACTOR RRN11"/>
    <property type="match status" value="1"/>
</dbReference>
<dbReference type="GO" id="GO:0001181">
    <property type="term" value="F:RNA polymerase I general transcription initiation factor activity"/>
    <property type="evidence" value="ECO:0007669"/>
    <property type="project" value="InterPro"/>
</dbReference>
<dbReference type="Pfam" id="PF04090">
    <property type="entry name" value="Rrn11"/>
    <property type="match status" value="1"/>
</dbReference>
<reference evidence="2" key="1">
    <citation type="journal article" date="2020" name="Stud. Mycol.">
        <title>101 Dothideomycetes genomes: a test case for predicting lifestyles and emergence of pathogens.</title>
        <authorList>
            <person name="Haridas S."/>
            <person name="Albert R."/>
            <person name="Binder M."/>
            <person name="Bloem J."/>
            <person name="Labutti K."/>
            <person name="Salamov A."/>
            <person name="Andreopoulos B."/>
            <person name="Baker S."/>
            <person name="Barry K."/>
            <person name="Bills G."/>
            <person name="Bluhm B."/>
            <person name="Cannon C."/>
            <person name="Castanera R."/>
            <person name="Culley D."/>
            <person name="Daum C."/>
            <person name="Ezra D."/>
            <person name="Gonzalez J."/>
            <person name="Henrissat B."/>
            <person name="Kuo A."/>
            <person name="Liang C."/>
            <person name="Lipzen A."/>
            <person name="Lutzoni F."/>
            <person name="Magnuson J."/>
            <person name="Mondo S."/>
            <person name="Nolan M."/>
            <person name="Ohm R."/>
            <person name="Pangilinan J."/>
            <person name="Park H.-J."/>
            <person name="Ramirez L."/>
            <person name="Alfaro M."/>
            <person name="Sun H."/>
            <person name="Tritt A."/>
            <person name="Yoshinaga Y."/>
            <person name="Zwiers L.-H."/>
            <person name="Turgeon B."/>
            <person name="Goodwin S."/>
            <person name="Spatafora J."/>
            <person name="Crous P."/>
            <person name="Grigoriev I."/>
        </authorList>
    </citation>
    <scope>NUCLEOTIDE SEQUENCE</scope>
    <source>
        <strain evidence="2">CBS 116435</strain>
    </source>
</reference>
<evidence type="ECO:0000313" key="2">
    <source>
        <dbReference type="EMBL" id="KAF2725892.1"/>
    </source>
</evidence>
<feature type="region of interest" description="Disordered" evidence="1">
    <location>
        <begin position="201"/>
        <end position="237"/>
    </location>
</feature>
<dbReference type="GO" id="GO:0070860">
    <property type="term" value="C:RNA polymerase I core factor complex"/>
    <property type="evidence" value="ECO:0007669"/>
    <property type="project" value="TreeGrafter"/>
</dbReference>
<feature type="compositionally biased region" description="Basic and acidic residues" evidence="1">
    <location>
        <begin position="14"/>
        <end position="29"/>
    </location>
</feature>
<dbReference type="InterPro" id="IPR007224">
    <property type="entry name" value="TIF_Rrn11"/>
</dbReference>
<dbReference type="Proteomes" id="UP000799441">
    <property type="component" value="Unassembled WGS sequence"/>
</dbReference>